<gene>
    <name evidence="1" type="ORF">CL943_02140</name>
</gene>
<dbReference type="Proteomes" id="UP000226592">
    <property type="component" value="Unassembled WGS sequence"/>
</dbReference>
<protein>
    <submittedName>
        <fullName evidence="1">Uncharacterized protein</fullName>
    </submittedName>
</protein>
<comment type="caution">
    <text evidence="1">The sequence shown here is derived from an EMBL/GenBank/DDBJ whole genome shotgun (WGS) entry which is preliminary data.</text>
</comment>
<evidence type="ECO:0000313" key="2">
    <source>
        <dbReference type="Proteomes" id="UP000226592"/>
    </source>
</evidence>
<proteinExistence type="predicted"/>
<sequence length="142" mass="16542">MLRKPGRKKIIIAPRIPPKRFLTRLVLRKIRSLPPLQRRLFDVWRRSTRVEYLPTGIPYKITSDPEVKRQVGKFVSGLNQPFILVTTGLSRVERYDVARHELAEWERTSGSQGYKFKGNWAAHQLAIKLGNPRTRQGILKKT</sequence>
<evidence type="ECO:0000313" key="1">
    <source>
        <dbReference type="EMBL" id="MAG22083.1"/>
    </source>
</evidence>
<organism evidence="1 2">
    <name type="scientific">Candidatus Iainarchaeum sp</name>
    <dbReference type="NCBI Taxonomy" id="3101447"/>
    <lineage>
        <taxon>Archaea</taxon>
        <taxon>Candidatus Iainarchaeota</taxon>
        <taxon>Candidatus Iainarchaeia</taxon>
        <taxon>Candidatus Iainarchaeales</taxon>
        <taxon>Candidatus Iainarchaeaceae</taxon>
        <taxon>Candidatus Iainarchaeum</taxon>
    </lineage>
</organism>
<reference evidence="2" key="1">
    <citation type="submission" date="2017-09" db="EMBL/GenBank/DDBJ databases">
        <title>The Reconstruction of 2,631 Draft Metagenome-Assembled Genomes from the Global Oceans.</title>
        <authorList>
            <person name="Tully B.J."/>
            <person name="Graham E.D."/>
            <person name="Heidelberg J.F."/>
        </authorList>
    </citation>
    <scope>NUCLEOTIDE SEQUENCE [LARGE SCALE GENOMIC DNA]</scope>
</reference>
<dbReference type="EMBL" id="NZBU01000007">
    <property type="protein sequence ID" value="MAG22083.1"/>
    <property type="molecule type" value="Genomic_DNA"/>
</dbReference>
<dbReference type="AlphaFoldDB" id="A0A2D6M0Y6"/>
<name>A0A2D6M0Y6_9ARCH</name>
<accession>A0A2D6M0Y6</accession>